<proteinExistence type="predicted"/>
<evidence type="ECO:0000313" key="1">
    <source>
        <dbReference type="EMBL" id="DAE24214.1"/>
    </source>
</evidence>
<name>A0A8S5QYE1_9CAUD</name>
<reference evidence="1" key="1">
    <citation type="journal article" date="2021" name="Proc. Natl. Acad. Sci. U.S.A.">
        <title>A Catalog of Tens of Thousands of Viruses from Human Metagenomes Reveals Hidden Associations with Chronic Diseases.</title>
        <authorList>
            <person name="Tisza M.J."/>
            <person name="Buck C.B."/>
        </authorList>
    </citation>
    <scope>NUCLEOTIDE SEQUENCE</scope>
    <source>
        <strain evidence="1">CtNZz8</strain>
    </source>
</reference>
<sequence length="63" mass="6847">MAALLMIAAVLLLGGFTVWVKCLTDYNGDAPACDMRECSSCPFPCENHTAENRTAPLRGDKEK</sequence>
<dbReference type="EMBL" id="BK015770">
    <property type="protein sequence ID" value="DAE24214.1"/>
    <property type="molecule type" value="Genomic_DNA"/>
</dbReference>
<accession>A0A8S5QYE1</accession>
<organism evidence="1">
    <name type="scientific">Caudovirales sp. ctNZz8</name>
    <dbReference type="NCBI Taxonomy" id="2826772"/>
    <lineage>
        <taxon>Viruses</taxon>
        <taxon>Duplodnaviria</taxon>
        <taxon>Heunggongvirae</taxon>
        <taxon>Uroviricota</taxon>
        <taxon>Caudoviricetes</taxon>
    </lineage>
</organism>
<protein>
    <submittedName>
        <fullName evidence="1">Uncharacterized protein</fullName>
    </submittedName>
</protein>